<reference evidence="4" key="1">
    <citation type="submission" date="2020-05" db="EMBL/GenBank/DDBJ databases">
        <authorList>
            <person name="Chiriac C."/>
            <person name="Salcher M."/>
            <person name="Ghai R."/>
            <person name="Kavagutti S V."/>
        </authorList>
    </citation>
    <scope>NUCLEOTIDE SEQUENCE</scope>
</reference>
<dbReference type="CDD" id="cd18012">
    <property type="entry name" value="DEXQc_arch_SWI2_SNF2"/>
    <property type="match status" value="1"/>
</dbReference>
<gene>
    <name evidence="4" type="ORF">UFOPK3472_00109</name>
</gene>
<dbReference type="GO" id="GO:0005524">
    <property type="term" value="F:ATP binding"/>
    <property type="evidence" value="ECO:0007669"/>
    <property type="project" value="InterPro"/>
</dbReference>
<dbReference type="InterPro" id="IPR000330">
    <property type="entry name" value="SNF2_N"/>
</dbReference>
<dbReference type="Pfam" id="PF00176">
    <property type="entry name" value="SNF2-rel_dom"/>
    <property type="match status" value="1"/>
</dbReference>
<dbReference type="InterPro" id="IPR027417">
    <property type="entry name" value="P-loop_NTPase"/>
</dbReference>
<evidence type="ECO:0000313" key="4">
    <source>
        <dbReference type="EMBL" id="CAB4873749.1"/>
    </source>
</evidence>
<evidence type="ECO:0000259" key="3">
    <source>
        <dbReference type="PROSITE" id="PS51194"/>
    </source>
</evidence>
<dbReference type="PROSITE" id="PS51194">
    <property type="entry name" value="HELICASE_CTER"/>
    <property type="match status" value="1"/>
</dbReference>
<dbReference type="InterPro" id="IPR022138">
    <property type="entry name" value="DUF3670"/>
</dbReference>
<dbReference type="PANTHER" id="PTHR10799">
    <property type="entry name" value="SNF2/RAD54 HELICASE FAMILY"/>
    <property type="match status" value="1"/>
</dbReference>
<evidence type="ECO:0000259" key="2">
    <source>
        <dbReference type="PROSITE" id="PS51192"/>
    </source>
</evidence>
<dbReference type="SMART" id="SM00487">
    <property type="entry name" value="DEXDc"/>
    <property type="match status" value="1"/>
</dbReference>
<dbReference type="InterPro" id="IPR014001">
    <property type="entry name" value="Helicase_ATP-bd"/>
</dbReference>
<dbReference type="InterPro" id="IPR049730">
    <property type="entry name" value="SNF2/RAD54-like_C"/>
</dbReference>
<dbReference type="Pfam" id="PF12419">
    <property type="entry name" value="DUF3670"/>
    <property type="match status" value="1"/>
</dbReference>
<dbReference type="Pfam" id="PF00271">
    <property type="entry name" value="Helicase_C"/>
    <property type="match status" value="1"/>
</dbReference>
<dbReference type="Gene3D" id="3.40.50.300">
    <property type="entry name" value="P-loop containing nucleotide triphosphate hydrolases"/>
    <property type="match status" value="1"/>
</dbReference>
<dbReference type="FunFam" id="3.40.50.300:FF:000533">
    <property type="entry name" value="Helicase, Snf2 family"/>
    <property type="match status" value="1"/>
</dbReference>
<name>A0A6J7DZP0_9ZZZZ</name>
<dbReference type="PROSITE" id="PS51192">
    <property type="entry name" value="HELICASE_ATP_BIND_1"/>
    <property type="match status" value="1"/>
</dbReference>
<sequence>MLHGLWSPGAGLLLWDDEISTGDEPDLPATHSHVLTRTFRHRARVTFPDSTRRATPRDPVELPAIALAPHDAADLLLRTPSAHPLISGDLRFLGHVAQGIERWVRAGRVVPALKLMDGQWWPRWRLVGGERQRAWLSELAVAMPSVQRANERPKKLLDDMVEELTDPIVRSVLGKPDSEHPLLSALVRDDPYLDGTQKISTLFDNWRASLTVDEPALVLRLLEPDDDRDDETGDADGAPDDAVESFWTLQVCLRADGEAPRPVPMSRKVDATLLSTAVRKLGEAVAAYPRLRDLPTQEGTLDLLLPTSVVIDLVEHGATALQATGTTVLLPRAWTRLDPSMRLRVESPAVTKAAADRAVGMDELVSYDWQLQLGDMVLTEAEMNRLAVSKGDLVRLRGQWVLADGGQLARAAKYVAEHHGDGTALSTLMREMTLADPPPAPVQDIRATGWAATLLEPGAVPETIPVPDGVRATLRPYQQRGLDWLAFMSRLGLGAVLADDMGLGKTLQVLTLLAHENSATPTLLVAPMSVVGNWQREAAKFTPALRVLVHHGPTRLRDEALDRAIAEHDLIVTTYALMAKDRAQLAAQTWRRVVLDEAQHIKNAGTVQAKAALAIPADHKLALTGTPVENRLDELRSILDFANPGMLGRPSDFRKRFSVPIERENDENAVSRLRAITSPFILRRVKTDPTVISDLPEKNEMTVRANLTAEQAALYKAVVDEMMAQIADAKGMKRKGAVLSALTRLKQVCNHPAHFLSDGSAVLKRGQHRSGKIGLVEDMLDSVLGDDEKALLFTQFREFGELVAPYFAERFGVQVPFLHGGVSKGKRDEMVEKFQSDDGPPIMMLSLKAGGTGLNLTAANHVVHLDRWWNPAVENQATDRAFRIGQRKNVMVRKLLCVGTVEERIDSMLVSKQDLADLAVGTGESWVTEMDTAELQELFRLSEDAVGE</sequence>
<evidence type="ECO:0000256" key="1">
    <source>
        <dbReference type="ARBA" id="ARBA00022801"/>
    </source>
</evidence>
<dbReference type="InterPro" id="IPR038718">
    <property type="entry name" value="SNF2-like_sf"/>
</dbReference>
<proteinExistence type="predicted"/>
<dbReference type="InterPro" id="IPR001650">
    <property type="entry name" value="Helicase_C-like"/>
</dbReference>
<accession>A0A6J7DZP0</accession>
<feature type="domain" description="Helicase ATP-binding" evidence="2">
    <location>
        <begin position="486"/>
        <end position="645"/>
    </location>
</feature>
<dbReference type="CDD" id="cd18793">
    <property type="entry name" value="SF2_C_SNF"/>
    <property type="match status" value="1"/>
</dbReference>
<organism evidence="4">
    <name type="scientific">freshwater metagenome</name>
    <dbReference type="NCBI Taxonomy" id="449393"/>
    <lineage>
        <taxon>unclassified sequences</taxon>
        <taxon>metagenomes</taxon>
        <taxon>ecological metagenomes</taxon>
    </lineage>
</organism>
<dbReference type="AlphaFoldDB" id="A0A6J7DZP0"/>
<dbReference type="GO" id="GO:0016787">
    <property type="term" value="F:hydrolase activity"/>
    <property type="evidence" value="ECO:0007669"/>
    <property type="project" value="UniProtKB-KW"/>
</dbReference>
<protein>
    <submittedName>
        <fullName evidence="4">Unannotated protein</fullName>
    </submittedName>
</protein>
<keyword evidence="1" id="KW-0378">Hydrolase</keyword>
<feature type="domain" description="Helicase C-terminal" evidence="3">
    <location>
        <begin position="775"/>
        <end position="934"/>
    </location>
</feature>
<dbReference type="EMBL" id="CAFBLX010000003">
    <property type="protein sequence ID" value="CAB4873749.1"/>
    <property type="molecule type" value="Genomic_DNA"/>
</dbReference>
<dbReference type="SUPFAM" id="SSF52540">
    <property type="entry name" value="P-loop containing nucleoside triphosphate hydrolases"/>
    <property type="match status" value="2"/>
</dbReference>
<dbReference type="SMART" id="SM00490">
    <property type="entry name" value="HELICc"/>
    <property type="match status" value="1"/>
</dbReference>
<dbReference type="Gene3D" id="3.40.50.10810">
    <property type="entry name" value="Tandem AAA-ATPase domain"/>
    <property type="match status" value="1"/>
</dbReference>